<organism evidence="1 2">
    <name type="scientific">Membranihabitans marinus</name>
    <dbReference type="NCBI Taxonomy" id="1227546"/>
    <lineage>
        <taxon>Bacteria</taxon>
        <taxon>Pseudomonadati</taxon>
        <taxon>Bacteroidota</taxon>
        <taxon>Saprospiria</taxon>
        <taxon>Saprospirales</taxon>
        <taxon>Saprospiraceae</taxon>
        <taxon>Membranihabitans</taxon>
    </lineage>
</organism>
<dbReference type="Gene3D" id="1.25.40.10">
    <property type="entry name" value="Tetratricopeptide repeat domain"/>
    <property type="match status" value="1"/>
</dbReference>
<protein>
    <recommendedName>
        <fullName evidence="3">Tetratricopeptide repeat-containing protein</fullName>
    </recommendedName>
</protein>
<comment type="caution">
    <text evidence="1">The sequence shown here is derived from an EMBL/GenBank/DDBJ whole genome shotgun (WGS) entry which is preliminary data.</text>
</comment>
<name>A0A953HS70_9BACT</name>
<dbReference type="Proteomes" id="UP000753961">
    <property type="component" value="Unassembled WGS sequence"/>
</dbReference>
<gene>
    <name evidence="1" type="ORF">KUV50_04025</name>
</gene>
<dbReference type="SUPFAM" id="SSF48452">
    <property type="entry name" value="TPR-like"/>
    <property type="match status" value="1"/>
</dbReference>
<dbReference type="AlphaFoldDB" id="A0A953HS70"/>
<reference evidence="1" key="1">
    <citation type="submission" date="2021-06" db="EMBL/GenBank/DDBJ databases">
        <title>44 bacteria genomes isolated from Dapeng, Shenzhen.</title>
        <authorList>
            <person name="Zheng W."/>
            <person name="Yu S."/>
            <person name="Huang Y."/>
        </authorList>
    </citation>
    <scope>NUCLEOTIDE SEQUENCE</scope>
    <source>
        <strain evidence="1">DP5N28-2</strain>
    </source>
</reference>
<accession>A0A953HS70</accession>
<evidence type="ECO:0000313" key="1">
    <source>
        <dbReference type="EMBL" id="MBY5957291.1"/>
    </source>
</evidence>
<dbReference type="RefSeq" id="WP_222578811.1">
    <property type="nucleotide sequence ID" value="NZ_JAHVHU010000004.1"/>
</dbReference>
<dbReference type="EMBL" id="JAHVHU010000004">
    <property type="protein sequence ID" value="MBY5957291.1"/>
    <property type="molecule type" value="Genomic_DNA"/>
</dbReference>
<dbReference type="InterPro" id="IPR011990">
    <property type="entry name" value="TPR-like_helical_dom_sf"/>
</dbReference>
<evidence type="ECO:0008006" key="3">
    <source>
        <dbReference type="Google" id="ProtNLM"/>
    </source>
</evidence>
<proteinExistence type="predicted"/>
<evidence type="ECO:0000313" key="2">
    <source>
        <dbReference type="Proteomes" id="UP000753961"/>
    </source>
</evidence>
<sequence length="105" mass="12069">MSQKIINKLLEAAQEDTTNPFPHFALAKEYQKVNDLVSAENHFRHLINNFPEYGGTYYHFALFLIEKNQPEEAIEIINAGLPVLQSAGETNLYKELAGLKHEYFE</sequence>
<keyword evidence="2" id="KW-1185">Reference proteome</keyword>